<dbReference type="GO" id="GO:0006352">
    <property type="term" value="P:DNA-templated transcription initiation"/>
    <property type="evidence" value="ECO:0007669"/>
    <property type="project" value="InterPro"/>
</dbReference>
<evidence type="ECO:0000259" key="8">
    <source>
        <dbReference type="Pfam" id="PF13490"/>
    </source>
</evidence>
<keyword evidence="4" id="KW-0238">DNA-binding</keyword>
<evidence type="ECO:0000256" key="3">
    <source>
        <dbReference type="ARBA" id="ARBA00023082"/>
    </source>
</evidence>
<evidence type="ECO:0000313" key="10">
    <source>
        <dbReference type="Proteomes" id="UP000576393"/>
    </source>
</evidence>
<organism evidence="9 10">
    <name type="scientific">Streptosporangium sandarakinum</name>
    <dbReference type="NCBI Taxonomy" id="1260955"/>
    <lineage>
        <taxon>Bacteria</taxon>
        <taxon>Bacillati</taxon>
        <taxon>Actinomycetota</taxon>
        <taxon>Actinomycetes</taxon>
        <taxon>Streptosporangiales</taxon>
        <taxon>Streptosporangiaceae</taxon>
        <taxon>Streptosporangium</taxon>
    </lineage>
</organism>
<dbReference type="Pfam" id="PF04542">
    <property type="entry name" value="Sigma70_r2"/>
    <property type="match status" value="1"/>
</dbReference>
<dbReference type="PANTHER" id="PTHR43133">
    <property type="entry name" value="RNA POLYMERASE ECF-TYPE SIGMA FACTO"/>
    <property type="match status" value="1"/>
</dbReference>
<feature type="domain" description="RNA polymerase sigma-70 region 2" evidence="7">
    <location>
        <begin position="27"/>
        <end position="95"/>
    </location>
</feature>
<dbReference type="Gene3D" id="1.10.1740.10">
    <property type="match status" value="1"/>
</dbReference>
<dbReference type="InterPro" id="IPR041916">
    <property type="entry name" value="Anti_sigma_zinc_sf"/>
</dbReference>
<evidence type="ECO:0000259" key="7">
    <source>
        <dbReference type="Pfam" id="PF04542"/>
    </source>
</evidence>
<keyword evidence="3" id="KW-0731">Sigma factor</keyword>
<dbReference type="Pfam" id="PF13490">
    <property type="entry name" value="zf-HC2"/>
    <property type="match status" value="1"/>
</dbReference>
<keyword evidence="10" id="KW-1185">Reference proteome</keyword>
<dbReference type="InterPro" id="IPR039425">
    <property type="entry name" value="RNA_pol_sigma-70-like"/>
</dbReference>
<reference evidence="9 10" key="1">
    <citation type="submission" date="2020-07" db="EMBL/GenBank/DDBJ databases">
        <title>Sequencing the genomes of 1000 actinobacteria strains.</title>
        <authorList>
            <person name="Klenk H.-P."/>
        </authorList>
    </citation>
    <scope>NUCLEOTIDE SEQUENCE [LARGE SCALE GENOMIC DNA]</scope>
    <source>
        <strain evidence="9 10">DSM 45763</strain>
    </source>
</reference>
<evidence type="ECO:0000256" key="4">
    <source>
        <dbReference type="ARBA" id="ARBA00023125"/>
    </source>
</evidence>
<feature type="region of interest" description="Disordered" evidence="6">
    <location>
        <begin position="89"/>
        <end position="109"/>
    </location>
</feature>
<comment type="caution">
    <text evidence="9">The sequence shown here is derived from an EMBL/GenBank/DDBJ whole genome shotgun (WGS) entry which is preliminary data.</text>
</comment>
<dbReference type="InterPro" id="IPR007627">
    <property type="entry name" value="RNA_pol_sigma70_r2"/>
</dbReference>
<dbReference type="SUPFAM" id="SSF88659">
    <property type="entry name" value="Sigma3 and sigma4 domains of RNA polymerase sigma factors"/>
    <property type="match status" value="1"/>
</dbReference>
<dbReference type="InterPro" id="IPR013325">
    <property type="entry name" value="RNA_pol_sigma_r2"/>
</dbReference>
<dbReference type="GO" id="GO:0000428">
    <property type="term" value="C:DNA-directed RNA polymerase complex"/>
    <property type="evidence" value="ECO:0007669"/>
    <property type="project" value="UniProtKB-KW"/>
</dbReference>
<comment type="similarity">
    <text evidence="1">Belongs to the sigma-70 factor family. ECF subfamily.</text>
</comment>
<dbReference type="EMBL" id="JACCCO010000001">
    <property type="protein sequence ID" value="NYF40749.1"/>
    <property type="molecule type" value="Genomic_DNA"/>
</dbReference>
<gene>
    <name evidence="9" type="ORF">HDA43_002908</name>
</gene>
<dbReference type="RefSeq" id="WP_179820868.1">
    <property type="nucleotide sequence ID" value="NZ_JACCCO010000001.1"/>
</dbReference>
<dbReference type="Gene3D" id="1.10.10.1320">
    <property type="entry name" value="Anti-sigma factor, zinc-finger domain"/>
    <property type="match status" value="1"/>
</dbReference>
<keyword evidence="9" id="KW-0240">DNA-directed RNA polymerase</keyword>
<dbReference type="SUPFAM" id="SSF88946">
    <property type="entry name" value="Sigma2 domain of RNA polymerase sigma factors"/>
    <property type="match status" value="1"/>
</dbReference>
<feature type="domain" description="Putative zinc-finger" evidence="8">
    <location>
        <begin position="182"/>
        <end position="216"/>
    </location>
</feature>
<dbReference type="GO" id="GO:0003677">
    <property type="term" value="F:DNA binding"/>
    <property type="evidence" value="ECO:0007669"/>
    <property type="project" value="UniProtKB-KW"/>
</dbReference>
<sequence length="343" mass="35992">MSAVGPQGDADLLAATRGGNAAAYGTLYERHATAARILARRLVRDPVEAETAVAETFTALLLLVRDGGGPREAFRPWLLAALRRTIRDRGRGERRPGRGTLPADPALAGPERAPMARVFFSLPERWRLVLWHTGAERAGPAEIAPLLGLTPDGAAALARTAREGLRQAYIRTRLAGDLRIGCRPTLRKMAAHLRGDLDRRAVAALEEHMDGCAGCHAAFLELADVGRALRRAVGPLVAGPAFPAYLTGLERARGVRGRLRRWRVSGSWWRPLAAVAATVALTATVTLAAALTVASAGEPPGPRSGFPPPGTPSPPSPAGRCAGDPSARTPGGSPGAGSVLPRP</sequence>
<feature type="compositionally biased region" description="Pro residues" evidence="6">
    <location>
        <begin position="299"/>
        <end position="317"/>
    </location>
</feature>
<keyword evidence="5" id="KW-0804">Transcription</keyword>
<feature type="region of interest" description="Disordered" evidence="6">
    <location>
        <begin position="296"/>
        <end position="343"/>
    </location>
</feature>
<protein>
    <submittedName>
        <fullName evidence="9">DNA-directed RNA polymerase specialized sigma24 family protein</fullName>
    </submittedName>
</protein>
<evidence type="ECO:0000313" key="9">
    <source>
        <dbReference type="EMBL" id="NYF40749.1"/>
    </source>
</evidence>
<name>A0A852UWY1_9ACTN</name>
<dbReference type="InterPro" id="IPR013324">
    <property type="entry name" value="RNA_pol_sigma_r3/r4-like"/>
</dbReference>
<dbReference type="PANTHER" id="PTHR43133:SF8">
    <property type="entry name" value="RNA POLYMERASE SIGMA FACTOR HI_1459-RELATED"/>
    <property type="match status" value="1"/>
</dbReference>
<dbReference type="AlphaFoldDB" id="A0A852UWY1"/>
<proteinExistence type="inferred from homology"/>
<evidence type="ECO:0000256" key="5">
    <source>
        <dbReference type="ARBA" id="ARBA00023163"/>
    </source>
</evidence>
<evidence type="ECO:0000256" key="2">
    <source>
        <dbReference type="ARBA" id="ARBA00023015"/>
    </source>
</evidence>
<keyword evidence="2" id="KW-0805">Transcription regulation</keyword>
<evidence type="ECO:0000256" key="6">
    <source>
        <dbReference type="SAM" id="MobiDB-lite"/>
    </source>
</evidence>
<dbReference type="InterPro" id="IPR027383">
    <property type="entry name" value="Znf_put"/>
</dbReference>
<dbReference type="Proteomes" id="UP000576393">
    <property type="component" value="Unassembled WGS sequence"/>
</dbReference>
<evidence type="ECO:0000256" key="1">
    <source>
        <dbReference type="ARBA" id="ARBA00010641"/>
    </source>
</evidence>
<accession>A0A852UWY1</accession>
<dbReference type="GO" id="GO:0016987">
    <property type="term" value="F:sigma factor activity"/>
    <property type="evidence" value="ECO:0007669"/>
    <property type="project" value="UniProtKB-KW"/>
</dbReference>